<evidence type="ECO:0000259" key="1">
    <source>
        <dbReference type="Pfam" id="PF12641"/>
    </source>
</evidence>
<dbReference type="InterPro" id="IPR001226">
    <property type="entry name" value="Flavodoxin_CS"/>
</dbReference>
<comment type="caution">
    <text evidence="2">The sequence shown here is derived from an EMBL/GenBank/DDBJ whole genome shotgun (WGS) entry which is preliminary data.</text>
</comment>
<proteinExistence type="predicted"/>
<dbReference type="GO" id="GO:0009055">
    <property type="term" value="F:electron transfer activity"/>
    <property type="evidence" value="ECO:0007669"/>
    <property type="project" value="InterPro"/>
</dbReference>
<protein>
    <submittedName>
        <fullName evidence="2">Flavodoxin family protein</fullName>
    </submittedName>
</protein>
<dbReference type="GO" id="GO:0010181">
    <property type="term" value="F:FMN binding"/>
    <property type="evidence" value="ECO:0007669"/>
    <property type="project" value="InterPro"/>
</dbReference>
<feature type="domain" description="Flavodoxin-like" evidence="1">
    <location>
        <begin position="5"/>
        <end position="162"/>
    </location>
</feature>
<dbReference type="NCBIfam" id="NF045594">
    <property type="entry name" value="flavodox_BilS"/>
    <property type="match status" value="1"/>
</dbReference>
<accession>A0A9D2J0C7</accession>
<dbReference type="InterPro" id="IPR008254">
    <property type="entry name" value="Flavodoxin/NO_synth"/>
</dbReference>
<organism evidence="2 3">
    <name type="scientific">Candidatus Allofournierella merdipullorum</name>
    <dbReference type="NCBI Taxonomy" id="2838595"/>
    <lineage>
        <taxon>Bacteria</taxon>
        <taxon>Bacillati</taxon>
        <taxon>Bacillota</taxon>
        <taxon>Clostridia</taxon>
        <taxon>Eubacteriales</taxon>
        <taxon>Oscillospiraceae</taxon>
        <taxon>Allofournierella</taxon>
    </lineage>
</organism>
<reference evidence="2" key="1">
    <citation type="journal article" date="2021" name="PeerJ">
        <title>Extensive microbial diversity within the chicken gut microbiome revealed by metagenomics and culture.</title>
        <authorList>
            <person name="Gilroy R."/>
            <person name="Ravi A."/>
            <person name="Getino M."/>
            <person name="Pursley I."/>
            <person name="Horton D.L."/>
            <person name="Alikhan N.F."/>
            <person name="Baker D."/>
            <person name="Gharbi K."/>
            <person name="Hall N."/>
            <person name="Watson M."/>
            <person name="Adriaenssens E.M."/>
            <person name="Foster-Nyarko E."/>
            <person name="Jarju S."/>
            <person name="Secka A."/>
            <person name="Antonio M."/>
            <person name="Oren A."/>
            <person name="Chaudhuri R.R."/>
            <person name="La Ragione R."/>
            <person name="Hildebrand F."/>
            <person name="Pallen M.J."/>
        </authorList>
    </citation>
    <scope>NUCLEOTIDE SEQUENCE</scope>
    <source>
        <strain evidence="2">ChiGjej4B4-18154</strain>
    </source>
</reference>
<evidence type="ECO:0000313" key="3">
    <source>
        <dbReference type="Proteomes" id="UP000824035"/>
    </source>
</evidence>
<reference evidence="2" key="2">
    <citation type="submission" date="2021-04" db="EMBL/GenBank/DDBJ databases">
        <authorList>
            <person name="Gilroy R."/>
        </authorList>
    </citation>
    <scope>NUCLEOTIDE SEQUENCE</scope>
    <source>
        <strain evidence="2">ChiGjej4B4-18154</strain>
    </source>
</reference>
<dbReference type="InterPro" id="IPR054633">
    <property type="entry name" value="BilS"/>
</dbReference>
<evidence type="ECO:0000313" key="2">
    <source>
        <dbReference type="EMBL" id="HIZ31883.1"/>
    </source>
</evidence>
<dbReference type="Pfam" id="PF12641">
    <property type="entry name" value="Flavodoxin_3"/>
    <property type="match status" value="1"/>
</dbReference>
<dbReference type="SUPFAM" id="SSF52218">
    <property type="entry name" value="Flavoproteins"/>
    <property type="match status" value="1"/>
</dbReference>
<dbReference type="GO" id="GO:0016651">
    <property type="term" value="F:oxidoreductase activity, acting on NAD(P)H"/>
    <property type="evidence" value="ECO:0007669"/>
    <property type="project" value="UniProtKB-ARBA"/>
</dbReference>
<sequence>MTYAIVYSSRTGNTEQLARTIQKELPAEGCLYFGGPDEAALAADRLYIGFWTDKGCCDEELAAFLAKVTHKEVFLFGTAGFGSQPAYFQAVLGRVKEKLGAGCTVTGSFMCQGKMPQAVRRRYEAMLAAPGHAPNVEAMIENFDRALSHPDAADLEQLTQVVERA</sequence>
<dbReference type="EMBL" id="DXBV01000118">
    <property type="protein sequence ID" value="HIZ31883.1"/>
    <property type="molecule type" value="Genomic_DNA"/>
</dbReference>
<gene>
    <name evidence="2" type="ORF">H9813_11725</name>
</gene>
<dbReference type="PROSITE" id="PS00201">
    <property type="entry name" value="FLAVODOXIN"/>
    <property type="match status" value="1"/>
</dbReference>
<dbReference type="AlphaFoldDB" id="A0A9D2J0C7"/>
<dbReference type="Proteomes" id="UP000824035">
    <property type="component" value="Unassembled WGS sequence"/>
</dbReference>
<dbReference type="InterPro" id="IPR029039">
    <property type="entry name" value="Flavoprotein-like_sf"/>
</dbReference>
<name>A0A9D2J0C7_9FIRM</name>
<dbReference type="RefSeq" id="WP_394966464.1">
    <property type="nucleotide sequence ID" value="NZ_CALXHM010000002.1"/>
</dbReference>
<dbReference type="Gene3D" id="3.40.50.360">
    <property type="match status" value="1"/>
</dbReference>